<dbReference type="GO" id="GO:0005940">
    <property type="term" value="C:septin ring"/>
    <property type="evidence" value="ECO:0007669"/>
    <property type="project" value="InterPro"/>
</dbReference>
<dbReference type="InterPro" id="IPR010379">
    <property type="entry name" value="EzrA"/>
</dbReference>
<accession>A0A645EWS6</accession>
<evidence type="ECO:0000256" key="4">
    <source>
        <dbReference type="ARBA" id="ARBA00023136"/>
    </source>
</evidence>
<dbReference type="GO" id="GO:0016020">
    <property type="term" value="C:membrane"/>
    <property type="evidence" value="ECO:0007669"/>
    <property type="project" value="UniProtKB-SubCell"/>
</dbReference>
<evidence type="ECO:0000313" key="5">
    <source>
        <dbReference type="EMBL" id="MPN04953.1"/>
    </source>
</evidence>
<keyword evidence="3" id="KW-1133">Transmembrane helix</keyword>
<name>A0A645EWS6_9ZZZZ</name>
<reference evidence="5" key="1">
    <citation type="submission" date="2019-08" db="EMBL/GenBank/DDBJ databases">
        <authorList>
            <person name="Kucharzyk K."/>
            <person name="Murdoch R.W."/>
            <person name="Higgins S."/>
            <person name="Loffler F."/>
        </authorList>
    </citation>
    <scope>NUCLEOTIDE SEQUENCE</scope>
</reference>
<dbReference type="EMBL" id="VSSQ01050870">
    <property type="protein sequence ID" value="MPN04953.1"/>
    <property type="molecule type" value="Genomic_DNA"/>
</dbReference>
<protein>
    <submittedName>
        <fullName evidence="5">Septation ring formation regulator EzrA</fullName>
    </submittedName>
</protein>
<evidence type="ECO:0000256" key="2">
    <source>
        <dbReference type="ARBA" id="ARBA00022692"/>
    </source>
</evidence>
<keyword evidence="2" id="KW-0812">Transmembrane</keyword>
<evidence type="ECO:0000256" key="3">
    <source>
        <dbReference type="ARBA" id="ARBA00022989"/>
    </source>
</evidence>
<proteinExistence type="predicted"/>
<organism evidence="5">
    <name type="scientific">bioreactor metagenome</name>
    <dbReference type="NCBI Taxonomy" id="1076179"/>
    <lineage>
        <taxon>unclassified sequences</taxon>
        <taxon>metagenomes</taxon>
        <taxon>ecological metagenomes</taxon>
    </lineage>
</organism>
<comment type="subcellular location">
    <subcellularLocation>
        <location evidence="1">Membrane</location>
        <topology evidence="1">Single-pass membrane protein</topology>
    </subcellularLocation>
</comment>
<comment type="caution">
    <text evidence="5">The sequence shown here is derived from an EMBL/GenBank/DDBJ whole genome shotgun (WGS) entry which is preliminary data.</text>
</comment>
<keyword evidence="4" id="KW-0472">Membrane</keyword>
<dbReference type="AlphaFoldDB" id="A0A645EWS6"/>
<dbReference type="GO" id="GO:0000921">
    <property type="term" value="P:septin ring assembly"/>
    <property type="evidence" value="ECO:0007669"/>
    <property type="project" value="InterPro"/>
</dbReference>
<dbReference type="Pfam" id="PF06160">
    <property type="entry name" value="EzrA"/>
    <property type="match status" value="1"/>
</dbReference>
<sequence>MSDYNVVLEGVNNFRVFLDSLKASSEEAYTMVFSYYYRLKQCESLVRKINLPEHTAQFMEKIVNCYNLLNEIDRYIKTIPIDVALINGKVDELKNLANAVCEEVEKEVSVEQLAESAIIYANRDRVHQNDVHQQLNLYEKEFYQGDFDKAYHDVIDLLKKQHIDDTNTGNN</sequence>
<gene>
    <name evidence="5" type="primary">ezrA_3</name>
    <name evidence="5" type="ORF">SDC9_152202</name>
</gene>
<evidence type="ECO:0000256" key="1">
    <source>
        <dbReference type="ARBA" id="ARBA00004167"/>
    </source>
</evidence>